<keyword evidence="2" id="KW-1133">Transmembrane helix</keyword>
<accession>A0A8X6QR90</accession>
<evidence type="ECO:0000256" key="2">
    <source>
        <dbReference type="SAM" id="Phobius"/>
    </source>
</evidence>
<keyword evidence="2" id="KW-0812">Transmembrane</keyword>
<dbReference type="Gene3D" id="1.20.1070.10">
    <property type="entry name" value="Rhodopsin 7-helix transmembrane proteins"/>
    <property type="match status" value="1"/>
</dbReference>
<protein>
    <submittedName>
        <fullName evidence="3">Uncharacterized protein</fullName>
    </submittedName>
</protein>
<reference evidence="3" key="1">
    <citation type="submission" date="2020-08" db="EMBL/GenBank/DDBJ databases">
        <title>Multicomponent nature underlies the extraordinary mechanical properties of spider dragline silk.</title>
        <authorList>
            <person name="Kono N."/>
            <person name="Nakamura H."/>
            <person name="Mori M."/>
            <person name="Yoshida Y."/>
            <person name="Ohtoshi R."/>
            <person name="Malay A.D."/>
            <person name="Moran D.A.P."/>
            <person name="Tomita M."/>
            <person name="Numata K."/>
            <person name="Arakawa K."/>
        </authorList>
    </citation>
    <scope>NUCLEOTIDE SEQUENCE</scope>
</reference>
<keyword evidence="2" id="KW-0472">Membrane</keyword>
<dbReference type="OrthoDB" id="6421888at2759"/>
<evidence type="ECO:0000313" key="4">
    <source>
        <dbReference type="Proteomes" id="UP000887013"/>
    </source>
</evidence>
<proteinExistence type="predicted"/>
<feature type="compositionally biased region" description="Basic and acidic residues" evidence="1">
    <location>
        <begin position="353"/>
        <end position="377"/>
    </location>
</feature>
<name>A0A8X6QR90_NEPPI</name>
<feature type="transmembrane region" description="Helical" evidence="2">
    <location>
        <begin position="159"/>
        <end position="181"/>
    </location>
</feature>
<evidence type="ECO:0000313" key="3">
    <source>
        <dbReference type="EMBL" id="GFU38927.1"/>
    </source>
</evidence>
<sequence length="377" mass="43898">MSITNILNASVEAVGSNLIENCSNILDVSLKRNETDHSPNFYRSIGLSLLSNFSLLFVFVYLWSYVELAKCSKKRESWYCIYHWLLVSFLNVMFGILTVLNLMYYVCCKNGELWKVKLGRRYLLTLHAYTLVALALYTYNLVFKTFFRYPLSRMQWYMILVGLYFISSFTTLYFTCVYGWAENLDSGLGYLTYTWQFAQYPGTYNMTVLLMCNYIVPACIVIFLLGRVGIELMKRQEFFIFNEQKTYSLCIGDRKCIAIAFCTCLGFVVTSIPFIIHEIVRIFRNPNLIDQNGAECLEIMSIFNLYLDPCFVLMFEFRHSLIRYKAGNLESKWAWDDNEVVTGSHEQASIEFVKGESEENRNDSPNDKKGKISLEKE</sequence>
<gene>
    <name evidence="3" type="primary">NCL1_20786</name>
    <name evidence="3" type="ORF">NPIL_430761</name>
</gene>
<organism evidence="3 4">
    <name type="scientific">Nephila pilipes</name>
    <name type="common">Giant wood spider</name>
    <name type="synonym">Nephila maculata</name>
    <dbReference type="NCBI Taxonomy" id="299642"/>
    <lineage>
        <taxon>Eukaryota</taxon>
        <taxon>Metazoa</taxon>
        <taxon>Ecdysozoa</taxon>
        <taxon>Arthropoda</taxon>
        <taxon>Chelicerata</taxon>
        <taxon>Arachnida</taxon>
        <taxon>Araneae</taxon>
        <taxon>Araneomorphae</taxon>
        <taxon>Entelegynae</taxon>
        <taxon>Araneoidea</taxon>
        <taxon>Nephilidae</taxon>
        <taxon>Nephila</taxon>
    </lineage>
</organism>
<feature type="transmembrane region" description="Helical" evidence="2">
    <location>
        <begin position="126"/>
        <end position="147"/>
    </location>
</feature>
<keyword evidence="4" id="KW-1185">Reference proteome</keyword>
<feature type="transmembrane region" description="Helical" evidence="2">
    <location>
        <begin position="84"/>
        <end position="106"/>
    </location>
</feature>
<dbReference type="EMBL" id="BMAW01131322">
    <property type="protein sequence ID" value="GFU38927.1"/>
    <property type="molecule type" value="Genomic_DNA"/>
</dbReference>
<evidence type="ECO:0000256" key="1">
    <source>
        <dbReference type="SAM" id="MobiDB-lite"/>
    </source>
</evidence>
<dbReference type="AlphaFoldDB" id="A0A8X6QR90"/>
<feature type="transmembrane region" description="Helical" evidence="2">
    <location>
        <begin position="41"/>
        <end position="63"/>
    </location>
</feature>
<dbReference type="Proteomes" id="UP000887013">
    <property type="component" value="Unassembled WGS sequence"/>
</dbReference>
<comment type="caution">
    <text evidence="3">The sequence shown here is derived from an EMBL/GenBank/DDBJ whole genome shotgun (WGS) entry which is preliminary data.</text>
</comment>
<feature type="transmembrane region" description="Helical" evidence="2">
    <location>
        <begin position="256"/>
        <end position="277"/>
    </location>
</feature>
<feature type="region of interest" description="Disordered" evidence="1">
    <location>
        <begin position="352"/>
        <end position="377"/>
    </location>
</feature>
<feature type="transmembrane region" description="Helical" evidence="2">
    <location>
        <begin position="201"/>
        <end position="225"/>
    </location>
</feature>